<feature type="transmembrane region" description="Helical" evidence="8">
    <location>
        <begin position="148"/>
        <end position="180"/>
    </location>
</feature>
<evidence type="ECO:0000313" key="11">
    <source>
        <dbReference type="EMBL" id="QTL98850.1"/>
    </source>
</evidence>
<dbReference type="Pfam" id="PF00664">
    <property type="entry name" value="ABC_membrane"/>
    <property type="match status" value="1"/>
</dbReference>
<dbReference type="InterPro" id="IPR017871">
    <property type="entry name" value="ABC_transporter-like_CS"/>
</dbReference>
<name>A0A8A7KC78_9FIRM</name>
<dbReference type="PROSITE" id="PS00211">
    <property type="entry name" value="ABC_TRANSPORTER_1"/>
    <property type="match status" value="1"/>
</dbReference>
<dbReference type="Proteomes" id="UP000665020">
    <property type="component" value="Chromosome"/>
</dbReference>
<evidence type="ECO:0000256" key="2">
    <source>
        <dbReference type="ARBA" id="ARBA00022448"/>
    </source>
</evidence>
<keyword evidence="7 8" id="KW-0472">Membrane</keyword>
<evidence type="ECO:0000256" key="6">
    <source>
        <dbReference type="ARBA" id="ARBA00022989"/>
    </source>
</evidence>
<feature type="domain" description="ABC transmembrane type-1" evidence="10">
    <location>
        <begin position="21"/>
        <end position="307"/>
    </location>
</feature>
<reference evidence="11" key="1">
    <citation type="submission" date="2019-12" db="EMBL/GenBank/DDBJ databases">
        <authorList>
            <person name="zhang j."/>
            <person name="sun C.M."/>
        </authorList>
    </citation>
    <scope>NUCLEOTIDE SEQUENCE</scope>
    <source>
        <strain evidence="11">NS-1</strain>
    </source>
</reference>
<keyword evidence="2" id="KW-0813">Transport</keyword>
<feature type="transmembrane region" description="Helical" evidence="8">
    <location>
        <begin position="20"/>
        <end position="49"/>
    </location>
</feature>
<keyword evidence="4" id="KW-0547">Nucleotide-binding</keyword>
<keyword evidence="6 8" id="KW-1133">Transmembrane helix</keyword>
<evidence type="ECO:0000256" key="1">
    <source>
        <dbReference type="ARBA" id="ARBA00004651"/>
    </source>
</evidence>
<dbReference type="InterPro" id="IPR011527">
    <property type="entry name" value="ABC1_TM_dom"/>
</dbReference>
<dbReference type="InterPro" id="IPR039421">
    <property type="entry name" value="Type_1_exporter"/>
</dbReference>
<feature type="domain" description="ABC transporter" evidence="9">
    <location>
        <begin position="339"/>
        <end position="572"/>
    </location>
</feature>
<dbReference type="SMART" id="SM00382">
    <property type="entry name" value="AAA"/>
    <property type="match status" value="1"/>
</dbReference>
<gene>
    <name evidence="11" type="ORF">GM661_13200</name>
</gene>
<proteinExistence type="predicted"/>
<evidence type="ECO:0000256" key="5">
    <source>
        <dbReference type="ARBA" id="ARBA00022840"/>
    </source>
</evidence>
<dbReference type="Gene3D" id="1.20.1560.10">
    <property type="entry name" value="ABC transporter type 1, transmembrane domain"/>
    <property type="match status" value="1"/>
</dbReference>
<dbReference type="EMBL" id="CP046640">
    <property type="protein sequence ID" value="QTL98850.1"/>
    <property type="molecule type" value="Genomic_DNA"/>
</dbReference>
<keyword evidence="3 8" id="KW-0812">Transmembrane</keyword>
<dbReference type="GO" id="GO:0005886">
    <property type="term" value="C:plasma membrane"/>
    <property type="evidence" value="ECO:0007669"/>
    <property type="project" value="UniProtKB-SubCell"/>
</dbReference>
<dbReference type="GO" id="GO:0005524">
    <property type="term" value="F:ATP binding"/>
    <property type="evidence" value="ECO:0007669"/>
    <property type="project" value="UniProtKB-KW"/>
</dbReference>
<dbReference type="Pfam" id="PF00005">
    <property type="entry name" value="ABC_tran"/>
    <property type="match status" value="1"/>
</dbReference>
<organism evidence="11 12">
    <name type="scientific">Iocasia fonsfrigidae</name>
    <dbReference type="NCBI Taxonomy" id="2682810"/>
    <lineage>
        <taxon>Bacteria</taxon>
        <taxon>Bacillati</taxon>
        <taxon>Bacillota</taxon>
        <taxon>Clostridia</taxon>
        <taxon>Halanaerobiales</taxon>
        <taxon>Halanaerobiaceae</taxon>
        <taxon>Iocasia</taxon>
    </lineage>
</organism>
<keyword evidence="5 11" id="KW-0067">ATP-binding</keyword>
<accession>A0A8A7KC78</accession>
<keyword evidence="12" id="KW-1185">Reference proteome</keyword>
<evidence type="ECO:0000256" key="3">
    <source>
        <dbReference type="ARBA" id="ARBA00022692"/>
    </source>
</evidence>
<dbReference type="SUPFAM" id="SSF90123">
    <property type="entry name" value="ABC transporter transmembrane region"/>
    <property type="match status" value="1"/>
</dbReference>
<dbReference type="AlphaFoldDB" id="A0A8A7KC78"/>
<protein>
    <submittedName>
        <fullName evidence="11">ATP-binding cassette domain-containing protein</fullName>
    </submittedName>
</protein>
<evidence type="ECO:0000256" key="4">
    <source>
        <dbReference type="ARBA" id="ARBA00022741"/>
    </source>
</evidence>
<evidence type="ECO:0000256" key="7">
    <source>
        <dbReference type="ARBA" id="ARBA00023136"/>
    </source>
</evidence>
<comment type="subcellular location">
    <subcellularLocation>
        <location evidence="1">Cell membrane</location>
        <topology evidence="1">Multi-pass membrane protein</topology>
    </subcellularLocation>
</comment>
<dbReference type="Gene3D" id="3.40.50.300">
    <property type="entry name" value="P-loop containing nucleotide triphosphate hydrolases"/>
    <property type="match status" value="1"/>
</dbReference>
<feature type="transmembrane region" description="Helical" evidence="8">
    <location>
        <begin position="61"/>
        <end position="79"/>
    </location>
</feature>
<dbReference type="GO" id="GO:0016887">
    <property type="term" value="F:ATP hydrolysis activity"/>
    <property type="evidence" value="ECO:0007669"/>
    <property type="project" value="InterPro"/>
</dbReference>
<dbReference type="SUPFAM" id="SSF52540">
    <property type="entry name" value="P-loop containing nucleoside triphosphate hydrolases"/>
    <property type="match status" value="1"/>
</dbReference>
<dbReference type="RefSeq" id="WP_230867249.1">
    <property type="nucleotide sequence ID" value="NZ_CP046640.1"/>
</dbReference>
<evidence type="ECO:0000259" key="9">
    <source>
        <dbReference type="PROSITE" id="PS50893"/>
    </source>
</evidence>
<evidence type="ECO:0000256" key="8">
    <source>
        <dbReference type="SAM" id="Phobius"/>
    </source>
</evidence>
<dbReference type="InterPro" id="IPR036640">
    <property type="entry name" value="ABC1_TM_sf"/>
</dbReference>
<evidence type="ECO:0000259" key="10">
    <source>
        <dbReference type="PROSITE" id="PS50929"/>
    </source>
</evidence>
<dbReference type="PROSITE" id="PS50893">
    <property type="entry name" value="ABC_TRANSPORTER_2"/>
    <property type="match status" value="1"/>
</dbReference>
<dbReference type="PROSITE" id="PS50929">
    <property type="entry name" value="ABC_TM1F"/>
    <property type="match status" value="1"/>
</dbReference>
<dbReference type="PANTHER" id="PTHR43394">
    <property type="entry name" value="ATP-DEPENDENT PERMEASE MDL1, MITOCHONDRIAL"/>
    <property type="match status" value="1"/>
</dbReference>
<dbReference type="PANTHER" id="PTHR43394:SF1">
    <property type="entry name" value="ATP-BINDING CASSETTE SUB-FAMILY B MEMBER 10, MITOCHONDRIAL"/>
    <property type="match status" value="1"/>
</dbReference>
<evidence type="ECO:0000313" key="12">
    <source>
        <dbReference type="Proteomes" id="UP000665020"/>
    </source>
</evidence>
<dbReference type="InterPro" id="IPR003439">
    <property type="entry name" value="ABC_transporter-like_ATP-bd"/>
</dbReference>
<sequence>MFKTIKRIIKWTGEDKKRLYLGFVYSFFLSILTALPVMGAAYVLNLIILDMNGSQQLSMDWVLYILAFLILLVLGRALFSYLRAKSQESIGYEITAKERIEIGNILKKVSLGFFDSNNAGKIASAVTTDFSYVEMYGMKMIDNVVNGYICTLTMILCLAFYNYIIALICLAGVGLSAVFLRLLSNRSNRNAPVHQEAQDSMIAATIEYIRGIPIVKAFKQVGVSREGIEKAYRKSRDINVKIEMDYVPANCLHLFSLKLASVAVVLAAATMAAKGEMAIPNMLMMLIFSFIIFGHVESINNAAHVLEIIDATMDKLEKIKEAEFIDKNGKELTLSSYDIEFKNVSFAYEQKDVIKSLSFKIPEKTTTAIVGPSGSGKTTICSLLARFYDVSKGSISIGGRDIREMSCNSLLRNISMVFQNVYLFHDTVYNNIKFGNPEAGKEEVIEAAKKACCHEFIMKLPERYQTVIGDTGSTLSGGEKQRISIARAILKDASIVILDEATASVDPENEHKIQGAITSLVKGKTMITIAHRLATIENADQILVVDDGEIVQQGSHKELIREGKIYKKFMSIREKAEGWTLA</sequence>
<dbReference type="KEGG" id="ifn:GM661_13200"/>
<dbReference type="GO" id="GO:0015421">
    <property type="term" value="F:ABC-type oligopeptide transporter activity"/>
    <property type="evidence" value="ECO:0007669"/>
    <property type="project" value="TreeGrafter"/>
</dbReference>
<dbReference type="InterPro" id="IPR003593">
    <property type="entry name" value="AAA+_ATPase"/>
</dbReference>
<dbReference type="InterPro" id="IPR027417">
    <property type="entry name" value="P-loop_NTPase"/>
</dbReference>
<dbReference type="FunFam" id="3.40.50.300:FF:000287">
    <property type="entry name" value="Multidrug ABC transporter ATP-binding protein"/>
    <property type="match status" value="1"/>
</dbReference>